<organism evidence="17 18">
    <name type="scientific">Rickenella mellea</name>
    <dbReference type="NCBI Taxonomy" id="50990"/>
    <lineage>
        <taxon>Eukaryota</taxon>
        <taxon>Fungi</taxon>
        <taxon>Dikarya</taxon>
        <taxon>Basidiomycota</taxon>
        <taxon>Agaricomycotina</taxon>
        <taxon>Agaricomycetes</taxon>
        <taxon>Hymenochaetales</taxon>
        <taxon>Rickenellaceae</taxon>
        <taxon>Rickenella</taxon>
    </lineage>
</organism>
<proteinExistence type="inferred from homology"/>
<evidence type="ECO:0000256" key="14">
    <source>
        <dbReference type="ARBA" id="ARBA00048766"/>
    </source>
</evidence>
<evidence type="ECO:0000256" key="6">
    <source>
        <dbReference type="ARBA" id="ARBA00023157"/>
    </source>
</evidence>
<keyword evidence="10" id="KW-0961">Cell wall biogenesis/degradation</keyword>
<feature type="chain" id="PRO_5021254295" description="galacturonan 1,4-alpha-galacturonidase" evidence="16">
    <location>
        <begin position="20"/>
        <end position="419"/>
    </location>
</feature>
<reference evidence="17 18" key="1">
    <citation type="submission" date="2018-06" db="EMBL/GenBank/DDBJ databases">
        <title>A transcriptomic atlas of mushroom development highlights an independent origin of complex multicellularity.</title>
        <authorList>
            <consortium name="DOE Joint Genome Institute"/>
            <person name="Krizsan K."/>
            <person name="Almasi E."/>
            <person name="Merenyi Z."/>
            <person name="Sahu N."/>
            <person name="Viragh M."/>
            <person name="Koszo T."/>
            <person name="Mondo S."/>
            <person name="Kiss B."/>
            <person name="Balint B."/>
            <person name="Kues U."/>
            <person name="Barry K."/>
            <person name="Hegedus J.C."/>
            <person name="Henrissat B."/>
            <person name="Johnson J."/>
            <person name="Lipzen A."/>
            <person name="Ohm R."/>
            <person name="Nagy I."/>
            <person name="Pangilinan J."/>
            <person name="Yan J."/>
            <person name="Xiong Y."/>
            <person name="Grigoriev I.V."/>
            <person name="Hibbett D.S."/>
            <person name="Nagy L.G."/>
        </authorList>
    </citation>
    <scope>NUCLEOTIDE SEQUENCE [LARGE SCALE GENOMIC DNA]</scope>
    <source>
        <strain evidence="17 18">SZMC22713</strain>
    </source>
</reference>
<dbReference type="GO" id="GO:0005576">
    <property type="term" value="C:extracellular region"/>
    <property type="evidence" value="ECO:0007669"/>
    <property type="project" value="UniProtKB-SubCell"/>
</dbReference>
<comment type="subcellular location">
    <subcellularLocation>
        <location evidence="1">Secreted</location>
    </subcellularLocation>
</comment>
<evidence type="ECO:0000256" key="8">
    <source>
        <dbReference type="ARBA" id="ARBA00023277"/>
    </source>
</evidence>
<dbReference type="GO" id="GO:0004650">
    <property type="term" value="F:polygalacturonase activity"/>
    <property type="evidence" value="ECO:0007669"/>
    <property type="project" value="InterPro"/>
</dbReference>
<dbReference type="Pfam" id="PF00295">
    <property type="entry name" value="Glyco_hydro_28"/>
    <property type="match status" value="1"/>
</dbReference>
<evidence type="ECO:0000256" key="1">
    <source>
        <dbReference type="ARBA" id="ARBA00004613"/>
    </source>
</evidence>
<feature type="signal peptide" evidence="16">
    <location>
        <begin position="1"/>
        <end position="19"/>
    </location>
</feature>
<keyword evidence="7" id="KW-0325">Glycoprotein</keyword>
<keyword evidence="17" id="KW-0456">Lyase</keyword>
<comment type="function">
    <text evidence="12">Specific in hydrolyzing the terminal glycosidic bond of polygalacturonic acid and oligogalacturonates.</text>
</comment>
<dbReference type="Proteomes" id="UP000294933">
    <property type="component" value="Unassembled WGS sequence"/>
</dbReference>
<dbReference type="VEuPathDB" id="FungiDB:BD410DRAFT_794088"/>
<dbReference type="InterPro" id="IPR000743">
    <property type="entry name" value="Glyco_hydro_28"/>
</dbReference>
<dbReference type="InterPro" id="IPR012334">
    <property type="entry name" value="Pectin_lyas_fold"/>
</dbReference>
<dbReference type="InterPro" id="IPR011050">
    <property type="entry name" value="Pectin_lyase_fold/virulence"/>
</dbReference>
<accession>A0A4Y7PSY3</accession>
<evidence type="ECO:0000256" key="15">
    <source>
        <dbReference type="RuleBase" id="RU361169"/>
    </source>
</evidence>
<comment type="similarity">
    <text evidence="2 15">Belongs to the glycosyl hydrolase 28 family.</text>
</comment>
<evidence type="ECO:0000313" key="17">
    <source>
        <dbReference type="EMBL" id="TDL17630.1"/>
    </source>
</evidence>
<evidence type="ECO:0000256" key="3">
    <source>
        <dbReference type="ARBA" id="ARBA00022525"/>
    </source>
</evidence>
<dbReference type="EMBL" id="ML170218">
    <property type="protein sequence ID" value="TDL17630.1"/>
    <property type="molecule type" value="Genomic_DNA"/>
</dbReference>
<evidence type="ECO:0000256" key="12">
    <source>
        <dbReference type="ARBA" id="ARBA00037312"/>
    </source>
</evidence>
<keyword evidence="6" id="KW-1015">Disulfide bond</keyword>
<dbReference type="OrthoDB" id="187139at2759"/>
<keyword evidence="11" id="KW-0624">Polysaccharide degradation</keyword>
<comment type="catalytic activity">
    <reaction evidence="14">
        <text>[(1-&gt;4)-alpha-D-galacturonosyl](n) + H2O = alpha-D-galacturonate + [(1-&gt;4)-alpha-D-galacturonosyl](n-1)</text>
        <dbReference type="Rhea" id="RHEA:14117"/>
        <dbReference type="Rhea" id="RHEA-COMP:14570"/>
        <dbReference type="Rhea" id="RHEA-COMP:14572"/>
        <dbReference type="ChEBI" id="CHEBI:15377"/>
        <dbReference type="ChEBI" id="CHEBI:58658"/>
        <dbReference type="ChEBI" id="CHEBI:140523"/>
        <dbReference type="EC" id="3.2.1.67"/>
    </reaction>
</comment>
<evidence type="ECO:0000256" key="4">
    <source>
        <dbReference type="ARBA" id="ARBA00022729"/>
    </source>
</evidence>
<evidence type="ECO:0000256" key="2">
    <source>
        <dbReference type="ARBA" id="ARBA00008834"/>
    </source>
</evidence>
<dbReference type="GO" id="GO:0047911">
    <property type="term" value="F:galacturan 1,4-alpha-galacturonidase activity"/>
    <property type="evidence" value="ECO:0007669"/>
    <property type="project" value="UniProtKB-EC"/>
</dbReference>
<protein>
    <recommendedName>
        <fullName evidence="13">galacturonan 1,4-alpha-galacturonidase</fullName>
        <ecNumber evidence="13">3.2.1.67</ecNumber>
    </recommendedName>
</protein>
<dbReference type="GO" id="GO:0000272">
    <property type="term" value="P:polysaccharide catabolic process"/>
    <property type="evidence" value="ECO:0007669"/>
    <property type="project" value="UniProtKB-KW"/>
</dbReference>
<dbReference type="EC" id="3.2.1.67" evidence="13"/>
<keyword evidence="18" id="KW-1185">Reference proteome</keyword>
<name>A0A4Y7PSY3_9AGAM</name>
<evidence type="ECO:0000256" key="16">
    <source>
        <dbReference type="SAM" id="SignalP"/>
    </source>
</evidence>
<keyword evidence="9 15" id="KW-0326">Glycosidase</keyword>
<keyword evidence="3" id="KW-0964">Secreted</keyword>
<keyword evidence="5 15" id="KW-0378">Hydrolase</keyword>
<keyword evidence="8" id="KW-0119">Carbohydrate metabolism</keyword>
<evidence type="ECO:0000256" key="9">
    <source>
        <dbReference type="ARBA" id="ARBA00023295"/>
    </source>
</evidence>
<dbReference type="STRING" id="50990.A0A4Y7PSY3"/>
<evidence type="ECO:0000256" key="10">
    <source>
        <dbReference type="ARBA" id="ARBA00023316"/>
    </source>
</evidence>
<gene>
    <name evidence="17" type="ORF">BD410DRAFT_794088</name>
</gene>
<dbReference type="PANTHER" id="PTHR31736">
    <property type="match status" value="1"/>
</dbReference>
<dbReference type="SUPFAM" id="SSF51126">
    <property type="entry name" value="Pectin lyase-like"/>
    <property type="match status" value="1"/>
</dbReference>
<dbReference type="GO" id="GO:0016829">
    <property type="term" value="F:lyase activity"/>
    <property type="evidence" value="ECO:0007669"/>
    <property type="project" value="UniProtKB-KW"/>
</dbReference>
<evidence type="ECO:0000256" key="13">
    <source>
        <dbReference type="ARBA" id="ARBA00038933"/>
    </source>
</evidence>
<dbReference type="PANTHER" id="PTHR31736:SF12">
    <property type="entry name" value="EXO-POLYGALACTURONASE, PUTATIVE-RELATED"/>
    <property type="match status" value="1"/>
</dbReference>
<sequence length="419" mass="44757">MLVRSSFAALLLGAASVLAKTCTISPLGKGQDDTSHVLSAISSCGNNGNIVINQGTYNITRKMTWNLVNSHVDLFGTLSFNPNITYWMNASNTYRVIFIQSQASWFVVTGKNFTVDAHNTGGINGNGQTWWNYFSNHAKADGDGRPVSLTVFNATAGNIKNFHVQSPPFWCNAVANSVGITYDGMNCNATNTNPAFFGTNVVPNTDGIDTYRSDQINLLNWDVTCGDDCLAIKGNTTNLVVRNATCRGGNGVAFGSLGQYVQFNDIVQNVLMEDVTMTRINTTIQPGMKNGIYFKSWTGTVNGSPPSGGGGGGGFVNNITMRRITLDRVDRPVHLYQTNGGHSADAPSKLRFSNLNFDEWTGTATTSNIVDIECSAGAPCPGMTFTDFNIVPPTGSSPSFICKNVASESGLPVCSASGH</sequence>
<evidence type="ECO:0000256" key="5">
    <source>
        <dbReference type="ARBA" id="ARBA00022801"/>
    </source>
</evidence>
<dbReference type="Gene3D" id="2.160.20.10">
    <property type="entry name" value="Single-stranded right-handed beta-helix, Pectin lyase-like"/>
    <property type="match status" value="1"/>
</dbReference>
<evidence type="ECO:0000313" key="18">
    <source>
        <dbReference type="Proteomes" id="UP000294933"/>
    </source>
</evidence>
<evidence type="ECO:0000256" key="11">
    <source>
        <dbReference type="ARBA" id="ARBA00023326"/>
    </source>
</evidence>
<dbReference type="AlphaFoldDB" id="A0A4Y7PSY3"/>
<evidence type="ECO:0000256" key="7">
    <source>
        <dbReference type="ARBA" id="ARBA00023180"/>
    </source>
</evidence>
<dbReference type="GO" id="GO:0071555">
    <property type="term" value="P:cell wall organization"/>
    <property type="evidence" value="ECO:0007669"/>
    <property type="project" value="UniProtKB-KW"/>
</dbReference>
<keyword evidence="4 16" id="KW-0732">Signal</keyword>